<dbReference type="GO" id="GO:0032259">
    <property type="term" value="P:methylation"/>
    <property type="evidence" value="ECO:0007669"/>
    <property type="project" value="UniProtKB-KW"/>
</dbReference>
<dbReference type="OrthoDB" id="9787825at2"/>
<dbReference type="GO" id="GO:0008276">
    <property type="term" value="F:protein methyltransferase activity"/>
    <property type="evidence" value="ECO:0007669"/>
    <property type="project" value="InterPro"/>
</dbReference>
<keyword evidence="4" id="KW-0808">Transferase</keyword>
<dbReference type="AlphaFoldDB" id="A0A6L6IMJ5"/>
<dbReference type="PANTHER" id="PTHR43182:SF1">
    <property type="entry name" value="COBALT-PRECORRIN-7 C(5)-METHYLTRANSFERASE"/>
    <property type="match status" value="1"/>
</dbReference>
<dbReference type="InterPro" id="IPR014008">
    <property type="entry name" value="Cbl_synth_MTase_CbiT"/>
</dbReference>
<reference evidence="7 8" key="1">
    <citation type="submission" date="2019-11" db="EMBL/GenBank/DDBJ databases">
        <title>Escherichia alba sp. nov. isolated from the gut of plastic-eating superworms Zophobas atratus.</title>
        <authorList>
            <person name="Yang Y."/>
        </authorList>
    </citation>
    <scope>NUCLEOTIDE SEQUENCE [LARGE SCALE GENOMIC DNA]</scope>
    <source>
        <strain evidence="8">BIT-B35</strain>
    </source>
</reference>
<accession>A0A6L6IMJ5</accession>
<dbReference type="GO" id="GO:0009236">
    <property type="term" value="P:cobalamin biosynthetic process"/>
    <property type="evidence" value="ECO:0007669"/>
    <property type="project" value="UniProtKB-UniPathway"/>
</dbReference>
<dbReference type="Gene3D" id="3.40.50.150">
    <property type="entry name" value="Vaccinia Virus protein VP39"/>
    <property type="match status" value="1"/>
</dbReference>
<evidence type="ECO:0000259" key="6">
    <source>
        <dbReference type="Pfam" id="PF05175"/>
    </source>
</evidence>
<dbReference type="NCBIfam" id="NF006138">
    <property type="entry name" value="PRK08287.1"/>
    <property type="match status" value="1"/>
</dbReference>
<comment type="pathway">
    <text evidence="1">Cofactor biosynthesis; adenosylcobalamin biosynthesis.</text>
</comment>
<keyword evidence="5" id="KW-0949">S-adenosyl-L-methionine</keyword>
<protein>
    <submittedName>
        <fullName evidence="7">Decarboxylating cobalt-precorrin-6B (C(15))-methyltransferase</fullName>
    </submittedName>
</protein>
<comment type="caution">
    <text evidence="7">The sequence shown here is derived from an EMBL/GenBank/DDBJ whole genome shotgun (WGS) entry which is preliminary data.</text>
</comment>
<dbReference type="InterPro" id="IPR050714">
    <property type="entry name" value="Cobalamin_biosynth_MTase"/>
</dbReference>
<evidence type="ECO:0000256" key="4">
    <source>
        <dbReference type="ARBA" id="ARBA00022679"/>
    </source>
</evidence>
<evidence type="ECO:0000313" key="7">
    <source>
        <dbReference type="EMBL" id="MTH47415.1"/>
    </source>
</evidence>
<dbReference type="NCBIfam" id="TIGR02469">
    <property type="entry name" value="CbiT"/>
    <property type="match status" value="1"/>
</dbReference>
<dbReference type="EMBL" id="WMJZ01000019">
    <property type="protein sequence ID" value="MTH47415.1"/>
    <property type="molecule type" value="Genomic_DNA"/>
</dbReference>
<organism evidence="7 8">
    <name type="scientific">Intestinirhabdus alba</name>
    <dbReference type="NCBI Taxonomy" id="2899544"/>
    <lineage>
        <taxon>Bacteria</taxon>
        <taxon>Pseudomonadati</taxon>
        <taxon>Pseudomonadota</taxon>
        <taxon>Gammaproteobacteria</taxon>
        <taxon>Enterobacterales</taxon>
        <taxon>Enterobacteriaceae</taxon>
        <taxon>Intestinirhabdus</taxon>
    </lineage>
</organism>
<sequence length="189" mass="20355">MKDELFLRGEKVPMTKEAVRALALARLELHRAGHLIDIGAGTGSVSIEAALHYPALRVTAIERNPAALRLLEENRRRFACGNIEIVPEAAPVAVAERADAIFMGGSGGSLTALIDWSLNQLRPGGRLVMTFILQENLAVALAHLAQLGVPDVDCLQLQVSSLNALGSGHYFKPNNPVFVIACQKEENDV</sequence>
<evidence type="ECO:0000313" key="8">
    <source>
        <dbReference type="Proteomes" id="UP000477739"/>
    </source>
</evidence>
<evidence type="ECO:0000256" key="3">
    <source>
        <dbReference type="ARBA" id="ARBA00022603"/>
    </source>
</evidence>
<dbReference type="RefSeq" id="WP_155109006.1">
    <property type="nucleotide sequence ID" value="NZ_WMJZ01000019.1"/>
</dbReference>
<dbReference type="UniPathway" id="UPA00148"/>
<keyword evidence="8" id="KW-1185">Reference proteome</keyword>
<dbReference type="InterPro" id="IPR029063">
    <property type="entry name" value="SAM-dependent_MTases_sf"/>
</dbReference>
<dbReference type="Proteomes" id="UP000477739">
    <property type="component" value="Unassembled WGS sequence"/>
</dbReference>
<proteinExistence type="predicted"/>
<evidence type="ECO:0000256" key="2">
    <source>
        <dbReference type="ARBA" id="ARBA00022573"/>
    </source>
</evidence>
<keyword evidence="2" id="KW-0169">Cobalamin biosynthesis</keyword>
<evidence type="ECO:0000256" key="1">
    <source>
        <dbReference type="ARBA" id="ARBA00004953"/>
    </source>
</evidence>
<dbReference type="PANTHER" id="PTHR43182">
    <property type="entry name" value="COBALT-PRECORRIN-6B C(15)-METHYLTRANSFERASE (DECARBOXYLATING)"/>
    <property type="match status" value="1"/>
</dbReference>
<evidence type="ECO:0000256" key="5">
    <source>
        <dbReference type="ARBA" id="ARBA00022691"/>
    </source>
</evidence>
<dbReference type="SUPFAM" id="SSF53335">
    <property type="entry name" value="S-adenosyl-L-methionine-dependent methyltransferases"/>
    <property type="match status" value="1"/>
</dbReference>
<dbReference type="InterPro" id="IPR007848">
    <property type="entry name" value="Small_mtfrase_dom"/>
</dbReference>
<dbReference type="CDD" id="cd02440">
    <property type="entry name" value="AdoMet_MTases"/>
    <property type="match status" value="1"/>
</dbReference>
<name>A0A6L6IMJ5_9ENTR</name>
<gene>
    <name evidence="7" type="ORF">GJV78_14345</name>
</gene>
<dbReference type="Pfam" id="PF05175">
    <property type="entry name" value="MTS"/>
    <property type="match status" value="1"/>
</dbReference>
<feature type="domain" description="Methyltransferase small" evidence="6">
    <location>
        <begin position="23"/>
        <end position="129"/>
    </location>
</feature>
<keyword evidence="3" id="KW-0489">Methyltransferase</keyword>